<organism evidence="1 2">
    <name type="scientific">Sclerotinia sclerotiorum (strain ATCC 18683 / 1980 / Ss-1)</name>
    <name type="common">White mold</name>
    <name type="synonym">Whetzelinia sclerotiorum</name>
    <dbReference type="NCBI Taxonomy" id="665079"/>
    <lineage>
        <taxon>Eukaryota</taxon>
        <taxon>Fungi</taxon>
        <taxon>Dikarya</taxon>
        <taxon>Ascomycota</taxon>
        <taxon>Pezizomycotina</taxon>
        <taxon>Leotiomycetes</taxon>
        <taxon>Helotiales</taxon>
        <taxon>Sclerotiniaceae</taxon>
        <taxon>Sclerotinia</taxon>
    </lineage>
</organism>
<dbReference type="EMBL" id="CH476638">
    <property type="protein sequence ID" value="EDN95480.1"/>
    <property type="molecule type" value="Genomic_DNA"/>
</dbReference>
<keyword evidence="2" id="KW-1185">Reference proteome</keyword>
<evidence type="ECO:0000313" key="1">
    <source>
        <dbReference type="EMBL" id="EDN95480.1"/>
    </source>
</evidence>
<proteinExistence type="predicted"/>
<dbReference type="Proteomes" id="UP000001312">
    <property type="component" value="Unassembled WGS sequence"/>
</dbReference>
<dbReference type="AlphaFoldDB" id="A7F188"/>
<dbReference type="KEGG" id="ssl:SS1G_11358"/>
<accession>A7F188</accession>
<dbReference type="RefSeq" id="XP_001587366.1">
    <property type="nucleotide sequence ID" value="XM_001587316.1"/>
</dbReference>
<gene>
    <name evidence="1" type="ORF">SS1G_11358</name>
</gene>
<protein>
    <submittedName>
        <fullName evidence="1">Uncharacterized protein</fullName>
    </submittedName>
</protein>
<evidence type="ECO:0000313" key="2">
    <source>
        <dbReference type="Proteomes" id="UP000001312"/>
    </source>
</evidence>
<dbReference type="GeneID" id="5483609"/>
<dbReference type="InParanoid" id="A7F188"/>
<reference evidence="2" key="1">
    <citation type="journal article" date="2011" name="PLoS Genet.">
        <title>Genomic analysis of the necrotrophic fungal pathogens Sclerotinia sclerotiorum and Botrytis cinerea.</title>
        <authorList>
            <person name="Amselem J."/>
            <person name="Cuomo C.A."/>
            <person name="van Kan J.A."/>
            <person name="Viaud M."/>
            <person name="Benito E.P."/>
            <person name="Couloux A."/>
            <person name="Coutinho P.M."/>
            <person name="de Vries R.P."/>
            <person name="Dyer P.S."/>
            <person name="Fillinger S."/>
            <person name="Fournier E."/>
            <person name="Gout L."/>
            <person name="Hahn M."/>
            <person name="Kohn L."/>
            <person name="Lapalu N."/>
            <person name="Plummer K.M."/>
            <person name="Pradier J.M."/>
            <person name="Quevillon E."/>
            <person name="Sharon A."/>
            <person name="Simon A."/>
            <person name="ten Have A."/>
            <person name="Tudzynski B."/>
            <person name="Tudzynski P."/>
            <person name="Wincker P."/>
            <person name="Andrew M."/>
            <person name="Anthouard V."/>
            <person name="Beever R.E."/>
            <person name="Beffa R."/>
            <person name="Benoit I."/>
            <person name="Bouzid O."/>
            <person name="Brault B."/>
            <person name="Chen Z."/>
            <person name="Choquer M."/>
            <person name="Collemare J."/>
            <person name="Cotton P."/>
            <person name="Danchin E.G."/>
            <person name="Da Silva C."/>
            <person name="Gautier A."/>
            <person name="Giraud C."/>
            <person name="Giraud T."/>
            <person name="Gonzalez C."/>
            <person name="Grossetete S."/>
            <person name="Guldener U."/>
            <person name="Henrissat B."/>
            <person name="Howlett B.J."/>
            <person name="Kodira C."/>
            <person name="Kretschmer M."/>
            <person name="Lappartient A."/>
            <person name="Leroch M."/>
            <person name="Levis C."/>
            <person name="Mauceli E."/>
            <person name="Neuveglise C."/>
            <person name="Oeser B."/>
            <person name="Pearson M."/>
            <person name="Poulain J."/>
            <person name="Poussereau N."/>
            <person name="Quesneville H."/>
            <person name="Rascle C."/>
            <person name="Schumacher J."/>
            <person name="Segurens B."/>
            <person name="Sexton A."/>
            <person name="Silva E."/>
            <person name="Sirven C."/>
            <person name="Soanes D.M."/>
            <person name="Talbot N.J."/>
            <person name="Templeton M."/>
            <person name="Yandava C."/>
            <person name="Yarden O."/>
            <person name="Zeng Q."/>
            <person name="Rollins J.A."/>
            <person name="Lebrun M.H."/>
            <person name="Dickman M."/>
        </authorList>
    </citation>
    <scope>NUCLEOTIDE SEQUENCE [LARGE SCALE GENOMIC DNA]</scope>
    <source>
        <strain evidence="2">ATCC 18683 / 1980 / Ss-1</strain>
    </source>
</reference>
<name>A7F188_SCLS1</name>
<sequence length="54" mass="5801">MLSCACCASAFETWHLSITSCCDVSSRPGAKAVDYGNTNKTSKVGDFPRLCNRP</sequence>